<comment type="caution">
    <text evidence="4">The sequence shown here is derived from an EMBL/GenBank/DDBJ whole genome shotgun (WGS) entry which is preliminary data.</text>
</comment>
<dbReference type="Pfam" id="PF00202">
    <property type="entry name" value="Aminotran_3"/>
    <property type="match status" value="1"/>
</dbReference>
<dbReference type="Gene3D" id="3.90.1150.10">
    <property type="entry name" value="Aspartate Aminotransferase, domain 1"/>
    <property type="match status" value="1"/>
</dbReference>
<dbReference type="GO" id="GO:0008483">
    <property type="term" value="F:transaminase activity"/>
    <property type="evidence" value="ECO:0007669"/>
    <property type="project" value="UniProtKB-KW"/>
</dbReference>
<keyword evidence="4" id="KW-0808">Transferase</keyword>
<dbReference type="InterPro" id="IPR015421">
    <property type="entry name" value="PyrdxlP-dep_Trfase_major"/>
</dbReference>
<accession>A0ABW5V8C7</accession>
<organism evidence="4 5">
    <name type="scientific">Lentibacillus juripiscarius</name>
    <dbReference type="NCBI Taxonomy" id="257446"/>
    <lineage>
        <taxon>Bacteria</taxon>
        <taxon>Bacillati</taxon>
        <taxon>Bacillota</taxon>
        <taxon>Bacilli</taxon>
        <taxon>Bacillales</taxon>
        <taxon>Bacillaceae</taxon>
        <taxon>Lentibacillus</taxon>
    </lineage>
</organism>
<evidence type="ECO:0000256" key="2">
    <source>
        <dbReference type="ARBA" id="ARBA00022898"/>
    </source>
</evidence>
<keyword evidence="5" id="KW-1185">Reference proteome</keyword>
<evidence type="ECO:0000313" key="4">
    <source>
        <dbReference type="EMBL" id="MFD2761094.1"/>
    </source>
</evidence>
<keyword evidence="4" id="KW-0032">Aminotransferase</keyword>
<protein>
    <submittedName>
        <fullName evidence="4">Aspartate aminotransferase family protein</fullName>
    </submittedName>
</protein>
<dbReference type="SUPFAM" id="SSF53383">
    <property type="entry name" value="PLP-dependent transferases"/>
    <property type="match status" value="1"/>
</dbReference>
<dbReference type="PROSITE" id="PS00600">
    <property type="entry name" value="AA_TRANSFER_CLASS_3"/>
    <property type="match status" value="1"/>
</dbReference>
<dbReference type="RefSeq" id="WP_382393248.1">
    <property type="nucleotide sequence ID" value="NZ_JBHUNA010000020.1"/>
</dbReference>
<comment type="similarity">
    <text evidence="1 3">Belongs to the class-III pyridoxal-phosphate-dependent aminotransferase family.</text>
</comment>
<dbReference type="Proteomes" id="UP001597502">
    <property type="component" value="Unassembled WGS sequence"/>
</dbReference>
<dbReference type="Gene3D" id="3.40.640.10">
    <property type="entry name" value="Type I PLP-dependent aspartate aminotransferase-like (Major domain)"/>
    <property type="match status" value="1"/>
</dbReference>
<dbReference type="InterPro" id="IPR015424">
    <property type="entry name" value="PyrdxlP-dep_Trfase"/>
</dbReference>
<dbReference type="InterPro" id="IPR015422">
    <property type="entry name" value="PyrdxlP-dep_Trfase_small"/>
</dbReference>
<reference evidence="5" key="1">
    <citation type="journal article" date="2019" name="Int. J. Syst. Evol. Microbiol.">
        <title>The Global Catalogue of Microorganisms (GCM) 10K type strain sequencing project: providing services to taxonomists for standard genome sequencing and annotation.</title>
        <authorList>
            <consortium name="The Broad Institute Genomics Platform"/>
            <consortium name="The Broad Institute Genome Sequencing Center for Infectious Disease"/>
            <person name="Wu L."/>
            <person name="Ma J."/>
        </authorList>
    </citation>
    <scope>NUCLEOTIDE SEQUENCE [LARGE SCALE GENOMIC DNA]</scope>
    <source>
        <strain evidence="5">TISTR 1535</strain>
    </source>
</reference>
<gene>
    <name evidence="4" type="ORF">ACFSUO_08940</name>
</gene>
<dbReference type="PIRSF" id="PIRSF000521">
    <property type="entry name" value="Transaminase_4ab_Lys_Orn"/>
    <property type="match status" value="1"/>
</dbReference>
<dbReference type="InterPro" id="IPR049704">
    <property type="entry name" value="Aminotrans_3_PPA_site"/>
</dbReference>
<evidence type="ECO:0000313" key="5">
    <source>
        <dbReference type="Proteomes" id="UP001597502"/>
    </source>
</evidence>
<dbReference type="CDD" id="cd00610">
    <property type="entry name" value="OAT_like"/>
    <property type="match status" value="1"/>
</dbReference>
<name>A0ABW5V8C7_9BACI</name>
<dbReference type="PANTHER" id="PTHR43094">
    <property type="entry name" value="AMINOTRANSFERASE"/>
    <property type="match status" value="1"/>
</dbReference>
<evidence type="ECO:0000256" key="3">
    <source>
        <dbReference type="RuleBase" id="RU003560"/>
    </source>
</evidence>
<dbReference type="PANTHER" id="PTHR43094:SF1">
    <property type="entry name" value="AMINOTRANSFERASE CLASS-III"/>
    <property type="match status" value="1"/>
</dbReference>
<dbReference type="EMBL" id="JBHUNA010000020">
    <property type="protein sequence ID" value="MFD2761094.1"/>
    <property type="molecule type" value="Genomic_DNA"/>
</dbReference>
<keyword evidence="2 3" id="KW-0663">Pyridoxal phosphate</keyword>
<proteinExistence type="inferred from homology"/>
<sequence>MEHLAELDKKHFIHPTSSIQQQQANGPKVIMEKGEGIYLTDINGSEYMDAMSSLWNVNIGHGQDELAEAAAEQMKQLAFSSAFSTFSHEPAIRLAEKIASIAPDGLNAVFFTSGGSESNDSAIKLTRHYWRIQDQPERRKIIGLKRAYHGVAAASTSATGIKEFQEMAGEMMTGFVHTETPYEKTADEAIHDLRQTIETEGPDTVAAVMAEPIQGAGGVLIPPDDYLRQVRALCDEYGILFIADEVITGFGRTGKMFGVENFSITPDLMTFAKGVTSGYLPLGGVIVSDHVHEMLKEKSKGTLFHGFTYSGHPTAAAVGLKNIEIIERDGLVENAREMGGQMLRAFEKVQSELDIVGDVRAKGLLGAVELVQDPATNKRFSPDQQAAPKVIDQLHERGMICRPVSFEGTDIICFAPPLIINREQVHTMVEKLHDAVFAVQKELQVKG</sequence>
<dbReference type="InterPro" id="IPR005814">
    <property type="entry name" value="Aminotrans_3"/>
</dbReference>
<evidence type="ECO:0000256" key="1">
    <source>
        <dbReference type="ARBA" id="ARBA00008954"/>
    </source>
</evidence>